<dbReference type="InterPro" id="IPR039959">
    <property type="entry name" value="Fimbrin/Plastin"/>
</dbReference>
<dbReference type="AlphaFoldDB" id="A0AA35VGS1"/>
<evidence type="ECO:0000256" key="2">
    <source>
        <dbReference type="ARBA" id="ARBA00023203"/>
    </source>
</evidence>
<evidence type="ECO:0000313" key="4">
    <source>
        <dbReference type="Proteomes" id="UP001177003"/>
    </source>
</evidence>
<organism evidence="3 4">
    <name type="scientific">Lactuca saligna</name>
    <name type="common">Willowleaf lettuce</name>
    <dbReference type="NCBI Taxonomy" id="75948"/>
    <lineage>
        <taxon>Eukaryota</taxon>
        <taxon>Viridiplantae</taxon>
        <taxon>Streptophyta</taxon>
        <taxon>Embryophyta</taxon>
        <taxon>Tracheophyta</taxon>
        <taxon>Spermatophyta</taxon>
        <taxon>Magnoliopsida</taxon>
        <taxon>eudicotyledons</taxon>
        <taxon>Gunneridae</taxon>
        <taxon>Pentapetalae</taxon>
        <taxon>asterids</taxon>
        <taxon>campanulids</taxon>
        <taxon>Asterales</taxon>
        <taxon>Asteraceae</taxon>
        <taxon>Cichorioideae</taxon>
        <taxon>Cichorieae</taxon>
        <taxon>Lactucinae</taxon>
        <taxon>Lactuca</taxon>
    </lineage>
</organism>
<dbReference type="GO" id="GO:0032432">
    <property type="term" value="C:actin filament bundle"/>
    <property type="evidence" value="ECO:0007669"/>
    <property type="project" value="TreeGrafter"/>
</dbReference>
<sequence length="214" mass="23890">MCRPYRLPIATTCRHRRVDQILLTLEATGMTSCLNMLSGKRKWVVPVGYDLRIRFPLVISGLGLLCSSSISLSQDPSPPSSPVFNLTLNTSSLTPPTPFLVRSRCDFLTSIRKSPSPVLVPQLIFCDSKIQYEDVEELITLSPEKILLKWMNFHFKKAGYTKTVTNFSADIKVSTYALLVEDVLEVVSNTVVVHEAAASRIQRLTKVNKGFWGG</sequence>
<gene>
    <name evidence="3" type="ORF">LSALG_LOCUS9013</name>
</gene>
<dbReference type="SUPFAM" id="SSF47576">
    <property type="entry name" value="Calponin-homology domain, CH-domain"/>
    <property type="match status" value="1"/>
</dbReference>
<protein>
    <recommendedName>
        <fullName evidence="5">Calponin-homology (CH) domain-containing protein</fullName>
    </recommendedName>
</protein>
<keyword evidence="1" id="KW-0677">Repeat</keyword>
<proteinExistence type="predicted"/>
<dbReference type="Gene3D" id="1.10.418.10">
    <property type="entry name" value="Calponin-like domain"/>
    <property type="match status" value="1"/>
</dbReference>
<keyword evidence="2" id="KW-0009">Actin-binding</keyword>
<dbReference type="PANTHER" id="PTHR19961:SF67">
    <property type="entry name" value="CALPONIN DOMAIN, EF-HAND DOMAIN PAIR, CH DOMAIN SUPERFAMILY, FIMBRIN_PLASTIN"/>
    <property type="match status" value="1"/>
</dbReference>
<dbReference type="EMBL" id="OX465077">
    <property type="protein sequence ID" value="CAI9268598.1"/>
    <property type="molecule type" value="Genomic_DNA"/>
</dbReference>
<dbReference type="PANTHER" id="PTHR19961">
    <property type="entry name" value="FIMBRIN/PLASTIN"/>
    <property type="match status" value="1"/>
</dbReference>
<evidence type="ECO:0000313" key="3">
    <source>
        <dbReference type="EMBL" id="CAI9268598.1"/>
    </source>
</evidence>
<accession>A0AA35VGS1</accession>
<evidence type="ECO:0008006" key="5">
    <source>
        <dbReference type="Google" id="ProtNLM"/>
    </source>
</evidence>
<keyword evidence="4" id="KW-1185">Reference proteome</keyword>
<dbReference type="GO" id="GO:0051639">
    <property type="term" value="P:actin filament network formation"/>
    <property type="evidence" value="ECO:0007669"/>
    <property type="project" value="TreeGrafter"/>
</dbReference>
<dbReference type="GO" id="GO:0051017">
    <property type="term" value="P:actin filament bundle assembly"/>
    <property type="evidence" value="ECO:0007669"/>
    <property type="project" value="InterPro"/>
</dbReference>
<reference evidence="3" key="1">
    <citation type="submission" date="2023-04" db="EMBL/GenBank/DDBJ databases">
        <authorList>
            <person name="Vijverberg K."/>
            <person name="Xiong W."/>
            <person name="Schranz E."/>
        </authorList>
    </citation>
    <scope>NUCLEOTIDE SEQUENCE</scope>
</reference>
<dbReference type="GO" id="GO:0005737">
    <property type="term" value="C:cytoplasm"/>
    <property type="evidence" value="ECO:0007669"/>
    <property type="project" value="TreeGrafter"/>
</dbReference>
<dbReference type="GO" id="GO:0005884">
    <property type="term" value="C:actin filament"/>
    <property type="evidence" value="ECO:0007669"/>
    <property type="project" value="TreeGrafter"/>
</dbReference>
<dbReference type="GO" id="GO:0051015">
    <property type="term" value="F:actin filament binding"/>
    <property type="evidence" value="ECO:0007669"/>
    <property type="project" value="InterPro"/>
</dbReference>
<name>A0AA35VGS1_LACSI</name>
<evidence type="ECO:0000256" key="1">
    <source>
        <dbReference type="ARBA" id="ARBA00022737"/>
    </source>
</evidence>
<dbReference type="InterPro" id="IPR036872">
    <property type="entry name" value="CH_dom_sf"/>
</dbReference>
<dbReference type="Proteomes" id="UP001177003">
    <property type="component" value="Chromosome 1"/>
</dbReference>